<evidence type="ECO:0000259" key="1">
    <source>
        <dbReference type="PROSITE" id="PS51782"/>
    </source>
</evidence>
<protein>
    <submittedName>
        <fullName evidence="2">LysM peptidoglycan-binding domain-containing protein</fullName>
    </submittedName>
</protein>
<comment type="caution">
    <text evidence="2">The sequence shown here is derived from an EMBL/GenBank/DDBJ whole genome shotgun (WGS) entry which is preliminary data.</text>
</comment>
<feature type="domain" description="LysM" evidence="1">
    <location>
        <begin position="5"/>
        <end position="53"/>
    </location>
</feature>
<dbReference type="EMBL" id="JAAXYH010000014">
    <property type="protein sequence ID" value="NMH66631.1"/>
    <property type="molecule type" value="Genomic_DNA"/>
</dbReference>
<dbReference type="AlphaFoldDB" id="A0A972G349"/>
<sequence>MKTALTYTVNSGDSISNLAMALSGAAGVTVEEVTAANPDINPNALQIGSVLSIPSQGERLNYTVLHGDTLSGICAGLAECTHMTAAAIETSNPTVSPNAIFPGQQLKIPQTHGTAAPMPVTNAEYRGYWAWTYSQSAVPANATMSMAFSGWADVQTALQDSAPKLAHLVGTKFLCVGGGNQSGAFTSANLTALTAAIQAGECVGYDGIAYDVEEGYSGLESLFTASFATAKSKGFKVLVTVSHSAPYGITDSAALMKSFFADANIDFLSPQLYTSGKETGNDYSTSHGVSWSDYAACKAKIVPSLVNASMYDAAKDYFAGQGVSIRGFVQWAQS</sequence>
<accession>A0A972G349</accession>
<dbReference type="Gene3D" id="3.10.350.10">
    <property type="entry name" value="LysM domain"/>
    <property type="match status" value="2"/>
</dbReference>
<name>A0A972G349_9GAMM</name>
<dbReference type="Proteomes" id="UP000737113">
    <property type="component" value="Unassembled WGS sequence"/>
</dbReference>
<evidence type="ECO:0000313" key="2">
    <source>
        <dbReference type="EMBL" id="NMH66631.1"/>
    </source>
</evidence>
<gene>
    <name evidence="2" type="ORF">HC757_15860</name>
</gene>
<feature type="domain" description="LysM" evidence="1">
    <location>
        <begin position="60"/>
        <end position="108"/>
    </location>
</feature>
<dbReference type="RefSeq" id="WP_169565354.1">
    <property type="nucleotide sequence ID" value="NZ_JAAXYH010000014.1"/>
</dbReference>
<dbReference type="PROSITE" id="PS51782">
    <property type="entry name" value="LYSM"/>
    <property type="match status" value="2"/>
</dbReference>
<dbReference type="SMART" id="SM00257">
    <property type="entry name" value="LysM"/>
    <property type="match status" value="2"/>
</dbReference>
<dbReference type="Gene3D" id="3.20.20.80">
    <property type="entry name" value="Glycosidases"/>
    <property type="match status" value="1"/>
</dbReference>
<keyword evidence="3" id="KW-1185">Reference proteome</keyword>
<dbReference type="InterPro" id="IPR036779">
    <property type="entry name" value="LysM_dom_sf"/>
</dbReference>
<proteinExistence type="predicted"/>
<evidence type="ECO:0000313" key="3">
    <source>
        <dbReference type="Proteomes" id="UP000737113"/>
    </source>
</evidence>
<dbReference type="CDD" id="cd00118">
    <property type="entry name" value="LysM"/>
    <property type="match status" value="2"/>
</dbReference>
<dbReference type="Pfam" id="PF01476">
    <property type="entry name" value="LysM"/>
    <property type="match status" value="2"/>
</dbReference>
<reference evidence="2" key="1">
    <citation type="submission" date="2020-04" db="EMBL/GenBank/DDBJ databases">
        <title>Description of Shewanella salipaludis sp. nov., isolated from a salt marsh.</title>
        <authorList>
            <person name="Park S."/>
            <person name="Yoon J.-H."/>
        </authorList>
    </citation>
    <scope>NUCLEOTIDE SEQUENCE</scope>
    <source>
        <strain evidence="2">SHSM-M6</strain>
    </source>
</reference>
<organism evidence="2 3">
    <name type="scientific">Shewanella salipaludis</name>
    <dbReference type="NCBI Taxonomy" id="2723052"/>
    <lineage>
        <taxon>Bacteria</taxon>
        <taxon>Pseudomonadati</taxon>
        <taxon>Pseudomonadota</taxon>
        <taxon>Gammaproteobacteria</taxon>
        <taxon>Alteromonadales</taxon>
        <taxon>Shewanellaceae</taxon>
        <taxon>Shewanella</taxon>
    </lineage>
</organism>
<dbReference type="InterPro" id="IPR018392">
    <property type="entry name" value="LysM"/>
</dbReference>
<dbReference type="SUPFAM" id="SSF54106">
    <property type="entry name" value="LysM domain"/>
    <property type="match status" value="2"/>
</dbReference>